<evidence type="ECO:0000313" key="2">
    <source>
        <dbReference type="Proteomes" id="UP000001250"/>
    </source>
</evidence>
<dbReference type="GeneID" id="5130594"/>
<dbReference type="KEGG" id="vg:5130594"/>
<dbReference type="EMBL" id="DQ490056">
    <property type="protein sequence ID" value="ABF22599.1"/>
    <property type="molecule type" value="Genomic_DNA"/>
</dbReference>
<evidence type="ECO:0000313" key="1">
    <source>
        <dbReference type="EMBL" id="ABF22599.1"/>
    </source>
</evidence>
<dbReference type="Proteomes" id="UP000001250">
    <property type="component" value="Segment"/>
</dbReference>
<sequence length="57" mass="6770">MKKVIFGFNNSFNIPVLEVFEFEDDATEQEINKEFEKWLFNELDISGIGGYYEEVKK</sequence>
<dbReference type="RefSeq" id="YP_762614.1">
    <property type="nucleotide sequence ID" value="NC_008364.1"/>
</dbReference>
<accession>Q0GXS7</accession>
<name>Q0GXS7_9CAUD</name>
<proteinExistence type="predicted"/>
<reference evidence="1 2" key="1">
    <citation type="journal article" date="2006" name="J. Bacteriol.">
        <title>Genome sequence and global gene expression of Q54, a new phage species linking the 936 and c2 phage species of Lactococcus lactis.</title>
        <authorList>
            <person name="Fortier L.C."/>
            <person name="Bransi A."/>
            <person name="Moineau S."/>
        </authorList>
    </citation>
    <scope>NUCLEOTIDE SEQUENCE</scope>
</reference>
<organism evidence="1 2">
    <name type="scientific">Lactococcus phage Q54</name>
    <dbReference type="NCBI Taxonomy" id="382685"/>
    <lineage>
        <taxon>Viruses</taxon>
        <taxon>Duplodnaviria</taxon>
        <taxon>Heunggongvirae</taxon>
        <taxon>Uroviricota</taxon>
        <taxon>Caudoviricetes</taxon>
        <taxon>Questintvirus</taxon>
        <taxon>Questintvirus Q54</taxon>
    </lineage>
</organism>
<protein>
    <submittedName>
        <fullName evidence="1">Uncharacterized protein</fullName>
    </submittedName>
</protein>
<keyword evidence="2" id="KW-1185">Reference proteome</keyword>